<dbReference type="RefSeq" id="WP_154480458.1">
    <property type="nucleotide sequence ID" value="NZ_VUNF01000004.1"/>
</dbReference>
<comment type="caution">
    <text evidence="1">The sequence shown here is derived from an EMBL/GenBank/DDBJ whole genome shotgun (WGS) entry which is preliminary data.</text>
</comment>
<reference evidence="1 2" key="1">
    <citation type="submission" date="2019-08" db="EMBL/GenBank/DDBJ databases">
        <title>In-depth cultivation of the pig gut microbiome towards novel bacterial diversity and tailored functional studies.</title>
        <authorList>
            <person name="Wylensek D."/>
            <person name="Hitch T.C.A."/>
            <person name="Clavel T."/>
        </authorList>
    </citation>
    <scope>NUCLEOTIDE SEQUENCE [LARGE SCALE GENOMIC DNA]</scope>
    <source>
        <strain evidence="1 2">LKV-178-WT-2C</strain>
    </source>
</reference>
<proteinExistence type="predicted"/>
<protein>
    <submittedName>
        <fullName evidence="1">Uncharacterized protein</fullName>
    </submittedName>
</protein>
<sequence length="173" mass="20306">METIKQEIRRLLKILRDKGADEDEIRKLFEIPKSLSRLLITEDCRIILVDYGRVEVKLEPLHRAVYILFLKHEEGIRIKELPDYREELESIYMKMKKRTQAKRKVHQSIIDVSDPLKPSISEKLVRIRKALVDAIGDKSIALDYYAITGKRGEARRISLDRSLVIWELDSPQP</sequence>
<evidence type="ECO:0000313" key="1">
    <source>
        <dbReference type="EMBL" id="MST76837.1"/>
    </source>
</evidence>
<name>A0A6I2TWG9_9BACT</name>
<dbReference type="EMBL" id="VUNF01000004">
    <property type="protein sequence ID" value="MST76837.1"/>
    <property type="molecule type" value="Genomic_DNA"/>
</dbReference>
<dbReference type="AlphaFoldDB" id="A0A6I2TWG9"/>
<evidence type="ECO:0000313" key="2">
    <source>
        <dbReference type="Proteomes" id="UP000450161"/>
    </source>
</evidence>
<gene>
    <name evidence="1" type="ORF">FYJ72_03850</name>
</gene>
<organism evidence="1 2">
    <name type="scientific">Segatella copri</name>
    <dbReference type="NCBI Taxonomy" id="165179"/>
    <lineage>
        <taxon>Bacteria</taxon>
        <taxon>Pseudomonadati</taxon>
        <taxon>Bacteroidota</taxon>
        <taxon>Bacteroidia</taxon>
        <taxon>Bacteroidales</taxon>
        <taxon>Prevotellaceae</taxon>
        <taxon>Segatella</taxon>
    </lineage>
</organism>
<accession>A0A6I2TWG9</accession>
<dbReference type="Proteomes" id="UP000450161">
    <property type="component" value="Unassembled WGS sequence"/>
</dbReference>